<dbReference type="Proteomes" id="UP000238701">
    <property type="component" value="Unassembled WGS sequence"/>
</dbReference>
<organism evidence="1 2">
    <name type="scientific">Candidatus Sulfotelmatobacter kueseliae</name>
    <dbReference type="NCBI Taxonomy" id="2042962"/>
    <lineage>
        <taxon>Bacteria</taxon>
        <taxon>Pseudomonadati</taxon>
        <taxon>Acidobacteriota</taxon>
        <taxon>Terriglobia</taxon>
        <taxon>Terriglobales</taxon>
        <taxon>Candidatus Korobacteraceae</taxon>
        <taxon>Candidatus Sulfotelmatobacter</taxon>
    </lineage>
</organism>
<name>A0A2U3K1T4_9BACT</name>
<evidence type="ECO:0000313" key="1">
    <source>
        <dbReference type="EMBL" id="SPF33500.1"/>
    </source>
</evidence>
<protein>
    <submittedName>
        <fullName evidence="1">Uncharacterized protein</fullName>
    </submittedName>
</protein>
<dbReference type="EMBL" id="OMOD01000023">
    <property type="protein sequence ID" value="SPF33500.1"/>
    <property type="molecule type" value="Genomic_DNA"/>
</dbReference>
<proteinExistence type="predicted"/>
<reference evidence="2" key="1">
    <citation type="submission" date="2018-02" db="EMBL/GenBank/DDBJ databases">
        <authorList>
            <person name="Hausmann B."/>
        </authorList>
    </citation>
    <scope>NUCLEOTIDE SEQUENCE [LARGE SCALE GENOMIC DNA]</scope>
    <source>
        <strain evidence="2">Peat soil MAG SbA1</strain>
    </source>
</reference>
<sequence length="28" mass="3239">MEITNLYIFPTTFTRFWVSTGNTPENTG</sequence>
<evidence type="ECO:0000313" key="2">
    <source>
        <dbReference type="Proteomes" id="UP000238701"/>
    </source>
</evidence>
<dbReference type="AlphaFoldDB" id="A0A2U3K1T4"/>
<gene>
    <name evidence="1" type="ORF">SBA1_1190022</name>
</gene>
<accession>A0A2U3K1T4</accession>